<reference evidence="2 3" key="1">
    <citation type="submission" date="2016-08" db="EMBL/GenBank/DDBJ databases">
        <title>Draft genome of Fabibacter sp. strain SK-8.</title>
        <authorList>
            <person name="Wong S.-K."/>
            <person name="Hamasaki K."/>
            <person name="Yoshizawa S."/>
        </authorList>
    </citation>
    <scope>NUCLEOTIDE SEQUENCE [LARGE SCALE GENOMIC DNA]</scope>
    <source>
        <strain evidence="2 3">SK-8</strain>
    </source>
</reference>
<evidence type="ECO:0000256" key="1">
    <source>
        <dbReference type="SAM" id="MobiDB-lite"/>
    </source>
</evidence>
<dbReference type="Pfam" id="PF12900">
    <property type="entry name" value="Pyridox_ox_2"/>
    <property type="match status" value="1"/>
</dbReference>
<comment type="caution">
    <text evidence="2">The sequence shown here is derived from an EMBL/GenBank/DDBJ whole genome shotgun (WGS) entry which is preliminary data.</text>
</comment>
<dbReference type="PANTHER" id="PTHR34071:SF2">
    <property type="entry name" value="FLAVIN-NUCLEOTIDE-BINDING PROTEIN"/>
    <property type="match status" value="1"/>
</dbReference>
<dbReference type="InterPro" id="IPR012349">
    <property type="entry name" value="Split_barrel_FMN-bd"/>
</dbReference>
<dbReference type="Proteomes" id="UP000095552">
    <property type="component" value="Unassembled WGS sequence"/>
</dbReference>
<name>A0A1E5SKS7_9BACT</name>
<dbReference type="AlphaFoldDB" id="A0A1E5SKS7"/>
<dbReference type="PANTHER" id="PTHR34071">
    <property type="entry name" value="5-NITROIMIDAZOLE ANTIBIOTICS RESISTANCE PROTEIN, NIMA-FAMILY-RELATED PROTEIN-RELATED"/>
    <property type="match status" value="1"/>
</dbReference>
<sequence length="225" mass="24891">MSEFEKTPLNKVIRGSKRATYDKAQINGILDSHFICYVPYIHGNTSIVIPTAYGRKGNQILVHGSNKNRMLLSLLDQDLASLTVSHLDGLVLARSVFHHSVNYRSVTVFGKAHLIEDRNEKMEALEIITENIIPGRWGEARIPSEKELNGTLVVAIDIDEASAKIRDVGANDEVADHDLDVWAGVLEIDTLPGKIVRNTDCKPGVPTPESVKNFNIQNHSTQSES</sequence>
<dbReference type="STRING" id="1563681.BFP71_09080"/>
<organism evidence="2 3">
    <name type="scientific">Roseivirga misakiensis</name>
    <dbReference type="NCBI Taxonomy" id="1563681"/>
    <lineage>
        <taxon>Bacteria</taxon>
        <taxon>Pseudomonadati</taxon>
        <taxon>Bacteroidota</taxon>
        <taxon>Cytophagia</taxon>
        <taxon>Cytophagales</taxon>
        <taxon>Roseivirgaceae</taxon>
        <taxon>Roseivirga</taxon>
    </lineage>
</organism>
<evidence type="ECO:0000313" key="2">
    <source>
        <dbReference type="EMBL" id="OEJ99711.1"/>
    </source>
</evidence>
<dbReference type="EMBL" id="MDGQ01000005">
    <property type="protein sequence ID" value="OEJ99711.1"/>
    <property type="molecule type" value="Genomic_DNA"/>
</dbReference>
<gene>
    <name evidence="2" type="ORF">BFP71_09080</name>
</gene>
<evidence type="ECO:0008006" key="4">
    <source>
        <dbReference type="Google" id="ProtNLM"/>
    </source>
</evidence>
<protein>
    <recommendedName>
        <fullName evidence="4">Flavin-nucleotide-binding protein</fullName>
    </recommendedName>
</protein>
<dbReference type="SUPFAM" id="SSF50475">
    <property type="entry name" value="FMN-binding split barrel"/>
    <property type="match status" value="1"/>
</dbReference>
<dbReference type="OrthoDB" id="116031at2"/>
<proteinExistence type="predicted"/>
<feature type="compositionally biased region" description="Polar residues" evidence="1">
    <location>
        <begin position="210"/>
        <end position="225"/>
    </location>
</feature>
<accession>A0A1E5SKS7</accession>
<evidence type="ECO:0000313" key="3">
    <source>
        <dbReference type="Proteomes" id="UP000095552"/>
    </source>
</evidence>
<feature type="region of interest" description="Disordered" evidence="1">
    <location>
        <begin position="206"/>
        <end position="225"/>
    </location>
</feature>
<dbReference type="InterPro" id="IPR024747">
    <property type="entry name" value="Pyridox_Oxase-rel"/>
</dbReference>
<dbReference type="RefSeq" id="WP_069835173.1">
    <property type="nucleotide sequence ID" value="NZ_MDGQ01000005.1"/>
</dbReference>
<keyword evidence="3" id="KW-1185">Reference proteome</keyword>
<dbReference type="Gene3D" id="2.30.110.10">
    <property type="entry name" value="Electron Transport, Fmn-binding Protein, Chain A"/>
    <property type="match status" value="1"/>
</dbReference>